<name>A0AAX6IIQ8_IRIPA</name>
<evidence type="ECO:0000313" key="3">
    <source>
        <dbReference type="Proteomes" id="UP001140949"/>
    </source>
</evidence>
<feature type="compositionally biased region" description="Low complexity" evidence="1">
    <location>
        <begin position="34"/>
        <end position="50"/>
    </location>
</feature>
<dbReference type="GO" id="GO:0008270">
    <property type="term" value="F:zinc ion binding"/>
    <property type="evidence" value="ECO:0007669"/>
    <property type="project" value="InterPro"/>
</dbReference>
<dbReference type="InterPro" id="IPR036875">
    <property type="entry name" value="Znf_CCHC_sf"/>
</dbReference>
<proteinExistence type="predicted"/>
<reference evidence="2" key="2">
    <citation type="submission" date="2023-04" db="EMBL/GenBank/DDBJ databases">
        <authorList>
            <person name="Bruccoleri R.E."/>
            <person name="Oakeley E.J."/>
            <person name="Faust A.-M."/>
            <person name="Dessus-Babus S."/>
            <person name="Altorfer M."/>
            <person name="Burckhardt D."/>
            <person name="Oertli M."/>
            <person name="Naumann U."/>
            <person name="Petersen F."/>
            <person name="Wong J."/>
        </authorList>
    </citation>
    <scope>NUCLEOTIDE SEQUENCE</scope>
    <source>
        <strain evidence="2">GSM-AAB239-AS_SAM_17_03QT</strain>
        <tissue evidence="2">Leaf</tissue>
    </source>
</reference>
<evidence type="ECO:0000256" key="1">
    <source>
        <dbReference type="SAM" id="MobiDB-lite"/>
    </source>
</evidence>
<organism evidence="2 3">
    <name type="scientific">Iris pallida</name>
    <name type="common">Sweet iris</name>
    <dbReference type="NCBI Taxonomy" id="29817"/>
    <lineage>
        <taxon>Eukaryota</taxon>
        <taxon>Viridiplantae</taxon>
        <taxon>Streptophyta</taxon>
        <taxon>Embryophyta</taxon>
        <taxon>Tracheophyta</taxon>
        <taxon>Spermatophyta</taxon>
        <taxon>Magnoliopsida</taxon>
        <taxon>Liliopsida</taxon>
        <taxon>Asparagales</taxon>
        <taxon>Iridaceae</taxon>
        <taxon>Iridoideae</taxon>
        <taxon>Irideae</taxon>
        <taxon>Iris</taxon>
    </lineage>
</organism>
<accession>A0AAX6IIQ8</accession>
<feature type="region of interest" description="Disordered" evidence="1">
    <location>
        <begin position="1"/>
        <end position="72"/>
    </location>
</feature>
<dbReference type="Proteomes" id="UP001140949">
    <property type="component" value="Unassembled WGS sequence"/>
</dbReference>
<dbReference type="EMBL" id="JANAVB010000999">
    <property type="protein sequence ID" value="KAJ6853200.1"/>
    <property type="molecule type" value="Genomic_DNA"/>
</dbReference>
<reference evidence="2" key="1">
    <citation type="journal article" date="2023" name="GigaByte">
        <title>Genome assembly of the bearded iris, Iris pallida Lam.</title>
        <authorList>
            <person name="Bruccoleri R.E."/>
            <person name="Oakeley E.J."/>
            <person name="Faust A.M.E."/>
            <person name="Altorfer M."/>
            <person name="Dessus-Babus S."/>
            <person name="Burckhardt D."/>
            <person name="Oertli M."/>
            <person name="Naumann U."/>
            <person name="Petersen F."/>
            <person name="Wong J."/>
        </authorList>
    </citation>
    <scope>NUCLEOTIDE SEQUENCE</scope>
    <source>
        <strain evidence="2">GSM-AAB239-AS_SAM_17_03QT</strain>
    </source>
</reference>
<dbReference type="AlphaFoldDB" id="A0AAX6IIQ8"/>
<sequence>MKRQQKRDRDAYGGGNSQFGSAKRSNAPGKTTAQQHQPQPRFEQQQYQPPARAPTFQQNQQRQPAGPCTYSKKPGHAWEVCRKRLGVCLFCGSSAHQLRECTLVPPRSAQGTAPALGAPTRPAIPQQQRGPLPTQQQRFVQHQQQGRAYAMAVEETLASSDVIAGDELEDFCTTYYEHTADPDFGAQDELEAAFAELPATDGF</sequence>
<evidence type="ECO:0000313" key="2">
    <source>
        <dbReference type="EMBL" id="KAJ6853200.1"/>
    </source>
</evidence>
<protein>
    <submittedName>
        <fullName evidence="2">Uncharacterized protein</fullName>
    </submittedName>
</protein>
<feature type="compositionally biased region" description="Polar residues" evidence="1">
    <location>
        <begin position="18"/>
        <end position="33"/>
    </location>
</feature>
<keyword evidence="3" id="KW-1185">Reference proteome</keyword>
<dbReference type="GO" id="GO:0003676">
    <property type="term" value="F:nucleic acid binding"/>
    <property type="evidence" value="ECO:0007669"/>
    <property type="project" value="InterPro"/>
</dbReference>
<dbReference type="SUPFAM" id="SSF57756">
    <property type="entry name" value="Retrovirus zinc finger-like domains"/>
    <property type="match status" value="1"/>
</dbReference>
<gene>
    <name evidence="2" type="ORF">M6B38_251665</name>
</gene>
<comment type="caution">
    <text evidence="2">The sequence shown here is derived from an EMBL/GenBank/DDBJ whole genome shotgun (WGS) entry which is preliminary data.</text>
</comment>